<feature type="compositionally biased region" description="Polar residues" evidence="5">
    <location>
        <begin position="1137"/>
        <end position="1150"/>
    </location>
</feature>
<dbReference type="PROSITE" id="PS50109">
    <property type="entry name" value="HIS_KIN"/>
    <property type="match status" value="1"/>
</dbReference>
<dbReference type="Proteomes" id="UP001140453">
    <property type="component" value="Unassembled WGS sequence"/>
</dbReference>
<dbReference type="SUPFAM" id="SSF55874">
    <property type="entry name" value="ATPase domain of HSP90 chaperone/DNA topoisomerase II/histidine kinase"/>
    <property type="match status" value="1"/>
</dbReference>
<feature type="compositionally biased region" description="Polar residues" evidence="5">
    <location>
        <begin position="1077"/>
        <end position="1089"/>
    </location>
</feature>
<evidence type="ECO:0000313" key="8">
    <source>
        <dbReference type="EMBL" id="KAJ4391150.1"/>
    </source>
</evidence>
<dbReference type="InterPro" id="IPR050956">
    <property type="entry name" value="2C_system_His_kinase"/>
</dbReference>
<dbReference type="InterPro" id="IPR036097">
    <property type="entry name" value="HisK_dim/P_sf"/>
</dbReference>
<dbReference type="Pfam" id="PF00072">
    <property type="entry name" value="Response_reg"/>
    <property type="match status" value="1"/>
</dbReference>
<dbReference type="InterPro" id="IPR001789">
    <property type="entry name" value="Sig_transdc_resp-reg_receiver"/>
</dbReference>
<keyword evidence="1 4" id="KW-0597">Phosphoprotein</keyword>
<dbReference type="InterPro" id="IPR003594">
    <property type="entry name" value="HATPase_dom"/>
</dbReference>
<dbReference type="InterPro" id="IPR029016">
    <property type="entry name" value="GAF-like_dom_sf"/>
</dbReference>
<evidence type="ECO:0000259" key="6">
    <source>
        <dbReference type="PROSITE" id="PS50109"/>
    </source>
</evidence>
<dbReference type="EMBL" id="JAPEVB010000003">
    <property type="protein sequence ID" value="KAJ4391150.1"/>
    <property type="molecule type" value="Genomic_DNA"/>
</dbReference>
<dbReference type="SMART" id="SM00388">
    <property type="entry name" value="HisKA"/>
    <property type="match status" value="1"/>
</dbReference>
<keyword evidence="9" id="KW-1185">Reference proteome</keyword>
<feature type="region of interest" description="Disordered" evidence="5">
    <location>
        <begin position="322"/>
        <end position="342"/>
    </location>
</feature>
<name>A0A9W8YUA5_9PEZI</name>
<dbReference type="SMART" id="SM00387">
    <property type="entry name" value="HATPase_c"/>
    <property type="match status" value="1"/>
</dbReference>
<feature type="region of interest" description="Disordered" evidence="5">
    <location>
        <begin position="282"/>
        <end position="305"/>
    </location>
</feature>
<dbReference type="InterPro" id="IPR011006">
    <property type="entry name" value="CheY-like_superfamily"/>
</dbReference>
<dbReference type="GO" id="GO:0000155">
    <property type="term" value="F:phosphorelay sensor kinase activity"/>
    <property type="evidence" value="ECO:0007669"/>
    <property type="project" value="InterPro"/>
</dbReference>
<dbReference type="AlphaFoldDB" id="A0A9W8YUA5"/>
<protein>
    <submittedName>
        <fullName evidence="8">Uncharacterized protein</fullName>
    </submittedName>
</protein>
<dbReference type="SUPFAM" id="SSF52172">
    <property type="entry name" value="CheY-like"/>
    <property type="match status" value="1"/>
</dbReference>
<dbReference type="SMART" id="SM00448">
    <property type="entry name" value="REC"/>
    <property type="match status" value="1"/>
</dbReference>
<dbReference type="InterPro" id="IPR005467">
    <property type="entry name" value="His_kinase_dom"/>
</dbReference>
<dbReference type="Pfam" id="PF00512">
    <property type="entry name" value="HisKA"/>
    <property type="match status" value="1"/>
</dbReference>
<dbReference type="PANTHER" id="PTHR43719">
    <property type="entry name" value="TWO-COMPONENT HISTIDINE KINASE"/>
    <property type="match status" value="1"/>
</dbReference>
<dbReference type="SUPFAM" id="SSF47384">
    <property type="entry name" value="Homodimeric domain of signal transducing histidine kinase"/>
    <property type="match status" value="1"/>
</dbReference>
<feature type="modified residue" description="4-aspartylphosphate" evidence="4">
    <location>
        <position position="1209"/>
    </location>
</feature>
<evidence type="ECO:0000256" key="5">
    <source>
        <dbReference type="SAM" id="MobiDB-lite"/>
    </source>
</evidence>
<feature type="domain" description="Histidine kinase" evidence="6">
    <location>
        <begin position="587"/>
        <end position="882"/>
    </location>
</feature>
<dbReference type="PRINTS" id="PR00344">
    <property type="entry name" value="BCTRLSENSOR"/>
</dbReference>
<dbReference type="CDD" id="cd00082">
    <property type="entry name" value="HisKA"/>
    <property type="match status" value="1"/>
</dbReference>
<dbReference type="Pfam" id="PF02518">
    <property type="entry name" value="HATPase_c"/>
    <property type="match status" value="1"/>
</dbReference>
<reference evidence="8" key="1">
    <citation type="submission" date="2022-10" db="EMBL/GenBank/DDBJ databases">
        <title>Tapping the CABI collections for fungal endophytes: first genome assemblies for Collariella, Neodidymelliopsis, Ascochyta clinopodiicola, Didymella pomorum, Didymosphaeria variabile, Neocosmospora piperis and Neocucurbitaria cava.</title>
        <authorList>
            <person name="Hill R."/>
        </authorList>
    </citation>
    <scope>NUCLEOTIDE SEQUENCE</scope>
    <source>
        <strain evidence="8">IMI 355082</strain>
    </source>
</reference>
<dbReference type="SMART" id="SM00065">
    <property type="entry name" value="GAF"/>
    <property type="match status" value="1"/>
</dbReference>
<feature type="region of interest" description="Disordered" evidence="5">
    <location>
        <begin position="1043"/>
        <end position="1092"/>
    </location>
</feature>
<evidence type="ECO:0000256" key="2">
    <source>
        <dbReference type="ARBA" id="ARBA00022679"/>
    </source>
</evidence>
<feature type="compositionally biased region" description="Low complexity" evidence="5">
    <location>
        <begin position="397"/>
        <end position="408"/>
    </location>
</feature>
<dbReference type="CDD" id="cd17546">
    <property type="entry name" value="REC_hyHK_CKI1_RcsC-like"/>
    <property type="match status" value="1"/>
</dbReference>
<evidence type="ECO:0000259" key="7">
    <source>
        <dbReference type="PROSITE" id="PS50110"/>
    </source>
</evidence>
<dbReference type="PROSITE" id="PS50110">
    <property type="entry name" value="RESPONSE_REGULATORY"/>
    <property type="match status" value="1"/>
</dbReference>
<evidence type="ECO:0000256" key="1">
    <source>
        <dbReference type="ARBA" id="ARBA00022553"/>
    </source>
</evidence>
<gene>
    <name evidence="8" type="ORF">N0V93_004766</name>
</gene>
<dbReference type="InterPro" id="IPR036890">
    <property type="entry name" value="HATPase_C_sf"/>
</dbReference>
<comment type="caution">
    <text evidence="8">The sequence shown here is derived from an EMBL/GenBank/DDBJ whole genome shotgun (WGS) entry which is preliminary data.</text>
</comment>
<dbReference type="Gene3D" id="3.30.450.40">
    <property type="match status" value="1"/>
</dbReference>
<sequence>MSRGTRSHATLKTGSISEAVREEETLRYGASLLAESIINDTGFPLDPSRLSSSSDAALAAFAQLGALRLNVERVLVSLFDGKRQHIVAEAKQSTAIELGPGEHEYTSDADGTPLLLSGTAIPRDHAFCEHVLDSPAALSQGQRLLPIDVVPDMSQDSRFSEKPYFGSGSHVRFYAGVPLRTAYGIDIGVLCFYDAEPRASLDAPSQRFLRHLSELIMAHLQARVSTESYRRNERMVRGLGSMVEGMGSMAKFRNAANPSAFEDARGKEGDLKEGALNVKQQRIQGQAKGPPSPELVHPSDSPIQSTEDIKSHLLEALPIDSADTFDSGADDGSNAVNVSEDEDDENSVILKSLFSRAANIIRESVEVEGVLFLDASVGSYGRLVTQAEREAENQNRSSGSSGEESLASDESTYRSVICRVLGFSDTASSSIDGDKARHELSSVPDTFLERLSRRYPDGQVINFGDDGNVVWAISDTEGSDTILSPSSGGDEQERALRKRIRERPRRSDGAFLMRLFPGARSVALIPLWDSHKERWFAGGFVWTKSRARVFSPGELSYLKAFGSAAMAEVGRLSVMRESMAKADVLGSLSHEIRSPLHGVILGVELLHDSILTGFQEDVLHTVETCGRTLLDTLDHLLDFSKVNHFLQKPRRKVVGKARGLGIDDSGNTSIQAGMMSIFSEVRLDLLMEEVIESVYAGFSFQDMSSQWATRERPENSHIEQAGTLRRLESVRRMDTVKNSSGSAQPKTGVQVHLNIDSSVPWHFHAQPGALRRIIMNVFGNALKYTSKGHILVSLTQEPFSSRKKSRRRTIVLSISDSGCGIGSEYLQNRLFTPFAQENQLSAGAGLGLSLVKQIVHGLGGRIGVESRVDRGTTIRVLIPLRLSSPRSSLAGKPQQSNSDFNNLLETLEGASVTILGFSNDFGEHPPLVVNTGDTQSSPRASLEMLCQRLLHLKVIPISEVASTPPTLYICAEHAIDQIEALNGHAQSTPAVVVCDSHLSSHQHTADFSSTGYPFIRECVSQPVGPRKLARLLVFALERAKKAEAQGTTSQVPPPLNNGAVQVASHSPESSAHEDGISFSSPESTPNDQVTPLALPHRPVESFFDAVNSSTNEESTNGEPTNGESTTNGTPPDDANLSAPSNQQYFGAQSPSDREDGVPFLIVDDNAINRKMLESYMKKLGWGHDCAVDGLEALTSCQARTTNYRCIFMDISMPVMDGLESTRLIRAHERQHQLAPALIIALTGLASAKTQQEAFGSGIDLFLSKPVPLKELRRILEARGL</sequence>
<dbReference type="PANTHER" id="PTHR43719:SF69">
    <property type="entry name" value="HISTIDINE KINASE G7"/>
    <property type="match status" value="1"/>
</dbReference>
<keyword evidence="2" id="KW-0808">Transferase</keyword>
<evidence type="ECO:0000313" key="9">
    <source>
        <dbReference type="Proteomes" id="UP001140453"/>
    </source>
</evidence>
<evidence type="ECO:0000256" key="4">
    <source>
        <dbReference type="PROSITE-ProRule" id="PRU00169"/>
    </source>
</evidence>
<feature type="region of interest" description="Disordered" evidence="5">
    <location>
        <begin position="388"/>
        <end position="408"/>
    </location>
</feature>
<accession>A0A9W8YUA5</accession>
<keyword evidence="3" id="KW-0418">Kinase</keyword>
<dbReference type="OrthoDB" id="303614at2759"/>
<dbReference type="SUPFAM" id="SSF55781">
    <property type="entry name" value="GAF domain-like"/>
    <property type="match status" value="1"/>
</dbReference>
<dbReference type="Gene3D" id="3.30.565.10">
    <property type="entry name" value="Histidine kinase-like ATPase, C-terminal domain"/>
    <property type="match status" value="1"/>
</dbReference>
<proteinExistence type="predicted"/>
<feature type="region of interest" description="Disordered" evidence="5">
    <location>
        <begin position="1108"/>
        <end position="1156"/>
    </location>
</feature>
<dbReference type="InterPro" id="IPR004358">
    <property type="entry name" value="Sig_transdc_His_kin-like_C"/>
</dbReference>
<dbReference type="InterPro" id="IPR003018">
    <property type="entry name" value="GAF"/>
</dbReference>
<feature type="domain" description="Response regulatory" evidence="7">
    <location>
        <begin position="1158"/>
        <end position="1279"/>
    </location>
</feature>
<organism evidence="8 9">
    <name type="scientific">Gnomoniopsis smithogilvyi</name>
    <dbReference type="NCBI Taxonomy" id="1191159"/>
    <lineage>
        <taxon>Eukaryota</taxon>
        <taxon>Fungi</taxon>
        <taxon>Dikarya</taxon>
        <taxon>Ascomycota</taxon>
        <taxon>Pezizomycotina</taxon>
        <taxon>Sordariomycetes</taxon>
        <taxon>Sordariomycetidae</taxon>
        <taxon>Diaporthales</taxon>
        <taxon>Gnomoniaceae</taxon>
        <taxon>Gnomoniopsis</taxon>
    </lineage>
</organism>
<evidence type="ECO:0000256" key="3">
    <source>
        <dbReference type="ARBA" id="ARBA00022777"/>
    </source>
</evidence>
<dbReference type="Gene3D" id="1.10.287.130">
    <property type="match status" value="1"/>
</dbReference>
<dbReference type="Gene3D" id="3.40.50.2300">
    <property type="match status" value="1"/>
</dbReference>
<dbReference type="InterPro" id="IPR003661">
    <property type="entry name" value="HisK_dim/P_dom"/>
</dbReference>
<feature type="compositionally biased region" description="Polar residues" evidence="5">
    <location>
        <begin position="1108"/>
        <end position="1129"/>
    </location>
</feature>